<dbReference type="PANTHER" id="PTHR12300:SF161">
    <property type="entry name" value="RECEPTOR EXPRESSION-ENHANCING PROTEIN"/>
    <property type="match status" value="1"/>
</dbReference>
<sequence length="225" mass="24350">MFLTSLASNLISAWFSLLLPSYGTWKALAHRPVSEPEIERWAMYWSIMGAFVAFEHIAEWFVSWLPFYWEIKILVLLYVSLPQTQGSTWVYQMFVHPYLSKNEASIDAGIAAAKANIIAFAQSRFATLWQSVVESATKAAANAGAQGLSGAAPTSPIDVAKGLWSVYGSSLMGGLQGQGAPSLQRPVPPHVYSSASVSSQSSVSSDGSASSYSSEPPVYPEPYKV</sequence>
<evidence type="ECO:0000256" key="5">
    <source>
        <dbReference type="ARBA" id="ARBA00023136"/>
    </source>
</evidence>
<name>S8FJA0_FOMSC</name>
<reference evidence="8 9" key="1">
    <citation type="journal article" date="2012" name="Science">
        <title>The Paleozoic origin of enzymatic lignin decomposition reconstructed from 31 fungal genomes.</title>
        <authorList>
            <person name="Floudas D."/>
            <person name="Binder M."/>
            <person name="Riley R."/>
            <person name="Barry K."/>
            <person name="Blanchette R.A."/>
            <person name="Henrissat B."/>
            <person name="Martinez A.T."/>
            <person name="Otillar R."/>
            <person name="Spatafora J.W."/>
            <person name="Yadav J.S."/>
            <person name="Aerts A."/>
            <person name="Benoit I."/>
            <person name="Boyd A."/>
            <person name="Carlson A."/>
            <person name="Copeland A."/>
            <person name="Coutinho P.M."/>
            <person name="de Vries R.P."/>
            <person name="Ferreira P."/>
            <person name="Findley K."/>
            <person name="Foster B."/>
            <person name="Gaskell J."/>
            <person name="Glotzer D."/>
            <person name="Gorecki P."/>
            <person name="Heitman J."/>
            <person name="Hesse C."/>
            <person name="Hori C."/>
            <person name="Igarashi K."/>
            <person name="Jurgens J.A."/>
            <person name="Kallen N."/>
            <person name="Kersten P."/>
            <person name="Kohler A."/>
            <person name="Kuees U."/>
            <person name="Kumar T.K.A."/>
            <person name="Kuo A."/>
            <person name="LaButti K."/>
            <person name="Larrondo L.F."/>
            <person name="Lindquist E."/>
            <person name="Ling A."/>
            <person name="Lombard V."/>
            <person name="Lucas S."/>
            <person name="Lundell T."/>
            <person name="Martin R."/>
            <person name="McLaughlin D.J."/>
            <person name="Morgenstern I."/>
            <person name="Morin E."/>
            <person name="Murat C."/>
            <person name="Nagy L.G."/>
            <person name="Nolan M."/>
            <person name="Ohm R.A."/>
            <person name="Patyshakuliyeva A."/>
            <person name="Rokas A."/>
            <person name="Ruiz-Duenas F.J."/>
            <person name="Sabat G."/>
            <person name="Salamov A."/>
            <person name="Samejima M."/>
            <person name="Schmutz J."/>
            <person name="Slot J.C."/>
            <person name="St John F."/>
            <person name="Stenlid J."/>
            <person name="Sun H."/>
            <person name="Sun S."/>
            <person name="Syed K."/>
            <person name="Tsang A."/>
            <person name="Wiebenga A."/>
            <person name="Young D."/>
            <person name="Pisabarro A."/>
            <person name="Eastwood D.C."/>
            <person name="Martin F."/>
            <person name="Cullen D."/>
            <person name="Grigoriev I.V."/>
            <person name="Hibbett D.S."/>
        </authorList>
    </citation>
    <scope>NUCLEOTIDE SEQUENCE</scope>
    <source>
        <strain evidence="9">FP-58527</strain>
    </source>
</reference>
<dbReference type="eggNOG" id="KOG1726">
    <property type="taxonomic scope" value="Eukaryota"/>
</dbReference>
<evidence type="ECO:0000256" key="3">
    <source>
        <dbReference type="ARBA" id="ARBA00022692"/>
    </source>
</evidence>
<evidence type="ECO:0000256" key="2">
    <source>
        <dbReference type="ARBA" id="ARBA00008573"/>
    </source>
</evidence>
<dbReference type="Proteomes" id="UP000015241">
    <property type="component" value="Unassembled WGS sequence"/>
</dbReference>
<comment type="subcellular location">
    <subcellularLocation>
        <location evidence="1 6">Membrane</location>
        <topology evidence="1 6">Multi-pass membrane protein</topology>
    </subcellularLocation>
</comment>
<dbReference type="OrthoDB" id="434647at2759"/>
<evidence type="ECO:0000256" key="6">
    <source>
        <dbReference type="RuleBase" id="RU362006"/>
    </source>
</evidence>
<evidence type="ECO:0000256" key="7">
    <source>
        <dbReference type="SAM" id="MobiDB-lite"/>
    </source>
</evidence>
<dbReference type="Pfam" id="PF03134">
    <property type="entry name" value="TB2_DP1_HVA22"/>
    <property type="match status" value="1"/>
</dbReference>
<keyword evidence="9" id="KW-1185">Reference proteome</keyword>
<keyword evidence="3" id="KW-0812">Transmembrane</keyword>
<evidence type="ECO:0000256" key="4">
    <source>
        <dbReference type="ARBA" id="ARBA00022989"/>
    </source>
</evidence>
<dbReference type="HOGENOM" id="CLU_061852_1_0_1"/>
<evidence type="ECO:0000256" key="1">
    <source>
        <dbReference type="ARBA" id="ARBA00004141"/>
    </source>
</evidence>
<comment type="similarity">
    <text evidence="2 6">Belongs to the DP1 family.</text>
</comment>
<dbReference type="GO" id="GO:0016020">
    <property type="term" value="C:membrane"/>
    <property type="evidence" value="ECO:0007669"/>
    <property type="project" value="UniProtKB-SubCell"/>
</dbReference>
<dbReference type="AlphaFoldDB" id="S8FJA0"/>
<evidence type="ECO:0000313" key="9">
    <source>
        <dbReference type="Proteomes" id="UP000015241"/>
    </source>
</evidence>
<dbReference type="EMBL" id="KE504141">
    <property type="protein sequence ID" value="EPT01491.1"/>
    <property type="molecule type" value="Genomic_DNA"/>
</dbReference>
<organism evidence="8 9">
    <name type="scientific">Fomitopsis schrenkii</name>
    <name type="common">Brown rot fungus</name>
    <dbReference type="NCBI Taxonomy" id="2126942"/>
    <lineage>
        <taxon>Eukaryota</taxon>
        <taxon>Fungi</taxon>
        <taxon>Dikarya</taxon>
        <taxon>Basidiomycota</taxon>
        <taxon>Agaricomycotina</taxon>
        <taxon>Agaricomycetes</taxon>
        <taxon>Polyporales</taxon>
        <taxon>Fomitopsis</taxon>
    </lineage>
</organism>
<feature type="region of interest" description="Disordered" evidence="7">
    <location>
        <begin position="178"/>
        <end position="225"/>
    </location>
</feature>
<keyword evidence="5" id="KW-0472">Membrane</keyword>
<dbReference type="PANTHER" id="PTHR12300">
    <property type="entry name" value="HVA22-LIKE PROTEINS"/>
    <property type="match status" value="1"/>
</dbReference>
<evidence type="ECO:0000313" key="8">
    <source>
        <dbReference type="EMBL" id="EPT01491.1"/>
    </source>
</evidence>
<feature type="compositionally biased region" description="Low complexity" evidence="7">
    <location>
        <begin position="190"/>
        <end position="216"/>
    </location>
</feature>
<gene>
    <name evidence="8" type="ORF">FOMPIDRAFT_1015796</name>
</gene>
<accession>S8FJA0</accession>
<proteinExistence type="inferred from homology"/>
<dbReference type="InParanoid" id="S8FJA0"/>
<protein>
    <recommendedName>
        <fullName evidence="6">Protein YOP1</fullName>
    </recommendedName>
</protein>
<dbReference type="InterPro" id="IPR004345">
    <property type="entry name" value="TB2_DP1_HVA22"/>
</dbReference>
<keyword evidence="4" id="KW-1133">Transmembrane helix</keyword>